<dbReference type="AlphaFoldDB" id="A0AAV3NX26"/>
<dbReference type="EMBL" id="BAABME010000463">
    <property type="protein sequence ID" value="GAA0142986.1"/>
    <property type="molecule type" value="Genomic_DNA"/>
</dbReference>
<proteinExistence type="predicted"/>
<protein>
    <submittedName>
        <fullName evidence="2">Uncharacterized protein</fullName>
    </submittedName>
</protein>
<feature type="compositionally biased region" description="Basic and acidic residues" evidence="1">
    <location>
        <begin position="200"/>
        <end position="219"/>
    </location>
</feature>
<accession>A0AAV3NX26</accession>
<feature type="compositionally biased region" description="Polar residues" evidence="1">
    <location>
        <begin position="304"/>
        <end position="313"/>
    </location>
</feature>
<reference evidence="2 3" key="1">
    <citation type="submission" date="2024-01" db="EMBL/GenBank/DDBJ databases">
        <title>The complete chloroplast genome sequence of Lithospermum erythrorhizon: insights into the phylogenetic relationship among Boraginaceae species and the maternal lineages of purple gromwells.</title>
        <authorList>
            <person name="Okada T."/>
            <person name="Watanabe K."/>
        </authorList>
    </citation>
    <scope>NUCLEOTIDE SEQUENCE [LARGE SCALE GENOMIC DNA]</scope>
</reference>
<comment type="caution">
    <text evidence="2">The sequence shown here is derived from an EMBL/GenBank/DDBJ whole genome shotgun (WGS) entry which is preliminary data.</text>
</comment>
<evidence type="ECO:0000313" key="2">
    <source>
        <dbReference type="EMBL" id="GAA0142986.1"/>
    </source>
</evidence>
<keyword evidence="3" id="KW-1185">Reference proteome</keyword>
<dbReference type="Proteomes" id="UP001454036">
    <property type="component" value="Unassembled WGS sequence"/>
</dbReference>
<feature type="region of interest" description="Disordered" evidence="1">
    <location>
        <begin position="188"/>
        <end position="234"/>
    </location>
</feature>
<name>A0AAV3NX26_LITER</name>
<dbReference type="PANTHER" id="PTHR34567:SF7">
    <property type="entry name" value="PENTATRICOPEPTIDE REPEAT-CONTAINING-LIKE PROTEIN"/>
    <property type="match status" value="1"/>
</dbReference>
<organism evidence="2 3">
    <name type="scientific">Lithospermum erythrorhizon</name>
    <name type="common">Purple gromwell</name>
    <name type="synonym">Lithospermum officinale var. erythrorhizon</name>
    <dbReference type="NCBI Taxonomy" id="34254"/>
    <lineage>
        <taxon>Eukaryota</taxon>
        <taxon>Viridiplantae</taxon>
        <taxon>Streptophyta</taxon>
        <taxon>Embryophyta</taxon>
        <taxon>Tracheophyta</taxon>
        <taxon>Spermatophyta</taxon>
        <taxon>Magnoliopsida</taxon>
        <taxon>eudicotyledons</taxon>
        <taxon>Gunneridae</taxon>
        <taxon>Pentapetalae</taxon>
        <taxon>asterids</taxon>
        <taxon>lamiids</taxon>
        <taxon>Boraginales</taxon>
        <taxon>Boraginaceae</taxon>
        <taxon>Boraginoideae</taxon>
        <taxon>Lithospermeae</taxon>
        <taxon>Lithospermum</taxon>
    </lineage>
</organism>
<sequence>MCCKFCSLLICRSAMEKKIRNYGMEVSGRRSHYNKPHGSWNASVPTWEKQFCKVVGLLDWEEFLDLKKSLYLYDNVLKWDDSAGKEAFQSAKNRFWAELNGIPCDVNFPNPDLYIDDVDWDCKIDDQLLSDLDCRSLCDSDEKSGPVIIFGDSLTPNLPYSSTGWGETKDMLQNVKDHDDQWRRNFEKTNGRVKQNGARESPKNTCHLDKGSGPVKDEGNVPNNRNINNHGSWGTWDNSNANRVKAGMSRYKVSRFHVVDDNFSYSRINEKGKKKETFAWEQNDTGKRSPSGGWDFNARVPVTPHTSYNAEHTQSWRKPVP</sequence>
<evidence type="ECO:0000313" key="3">
    <source>
        <dbReference type="Proteomes" id="UP001454036"/>
    </source>
</evidence>
<evidence type="ECO:0000256" key="1">
    <source>
        <dbReference type="SAM" id="MobiDB-lite"/>
    </source>
</evidence>
<gene>
    <name evidence="2" type="ORF">LIER_03766</name>
</gene>
<feature type="compositionally biased region" description="Polar residues" evidence="1">
    <location>
        <begin position="221"/>
        <end position="234"/>
    </location>
</feature>
<feature type="region of interest" description="Disordered" evidence="1">
    <location>
        <begin position="276"/>
        <end position="321"/>
    </location>
</feature>
<dbReference type="PANTHER" id="PTHR34567">
    <property type="entry name" value="FK506-BINDING-LIKE PROTEIN"/>
    <property type="match status" value="1"/>
</dbReference>